<name>A0ABV8HXT6_9ACTN</name>
<comment type="catalytic activity">
    <reaction evidence="8">
        <text>ATP + H2O = ADP + phosphate + H(+)</text>
        <dbReference type="Rhea" id="RHEA:13065"/>
        <dbReference type="ChEBI" id="CHEBI:15377"/>
        <dbReference type="ChEBI" id="CHEBI:15378"/>
        <dbReference type="ChEBI" id="CHEBI:30616"/>
        <dbReference type="ChEBI" id="CHEBI:43474"/>
        <dbReference type="ChEBI" id="CHEBI:456216"/>
        <dbReference type="EC" id="5.6.2.4"/>
    </reaction>
</comment>
<evidence type="ECO:0000256" key="6">
    <source>
        <dbReference type="ARBA" id="ARBA00034617"/>
    </source>
</evidence>
<proteinExistence type="predicted"/>
<dbReference type="PROSITE" id="PS51198">
    <property type="entry name" value="UVRD_HELICASE_ATP_BIND"/>
    <property type="match status" value="1"/>
</dbReference>
<evidence type="ECO:0000256" key="2">
    <source>
        <dbReference type="ARBA" id="ARBA00022801"/>
    </source>
</evidence>
<gene>
    <name evidence="11" type="ORF">ACFO3J_30340</name>
</gene>
<evidence type="ECO:0000256" key="8">
    <source>
        <dbReference type="ARBA" id="ARBA00048988"/>
    </source>
</evidence>
<comment type="caution">
    <text evidence="11">The sequence shown here is derived from an EMBL/GenBank/DDBJ whole genome shotgun (WGS) entry which is preliminary data.</text>
</comment>
<evidence type="ECO:0000259" key="10">
    <source>
        <dbReference type="PROSITE" id="PS51198"/>
    </source>
</evidence>
<evidence type="ECO:0000313" key="11">
    <source>
        <dbReference type="EMBL" id="MFC4035739.1"/>
    </source>
</evidence>
<evidence type="ECO:0000256" key="7">
    <source>
        <dbReference type="ARBA" id="ARBA00034808"/>
    </source>
</evidence>
<dbReference type="Gene3D" id="3.40.50.300">
    <property type="entry name" value="P-loop containing nucleotide triphosphate hydrolases"/>
    <property type="match status" value="2"/>
</dbReference>
<comment type="catalytic activity">
    <reaction evidence="6">
        <text>Couples ATP hydrolysis with the unwinding of duplex DNA by translocating in the 3'-5' direction.</text>
        <dbReference type="EC" id="5.6.2.4"/>
    </reaction>
</comment>
<keyword evidence="4 9" id="KW-0067">ATP-binding</keyword>
<evidence type="ECO:0000256" key="1">
    <source>
        <dbReference type="ARBA" id="ARBA00022741"/>
    </source>
</evidence>
<keyword evidence="5" id="KW-0413">Isomerase</keyword>
<evidence type="ECO:0000256" key="9">
    <source>
        <dbReference type="PROSITE-ProRule" id="PRU00560"/>
    </source>
</evidence>
<dbReference type="EC" id="5.6.2.4" evidence="7"/>
<sequence length="644" mass="71071">MTSPMLEDHRLTAEQQAVVDQSWDARVLVTAGAGAGKTYTLVRRLDALVEREQLEAGEILVLSFSRAAVRELTERITRHASGAQRVRAQTFDGWASALLRRAYPDTDWGTLAFDRRIIAATDAIDQGAVEVGEHGAPAHVVIDEVQDLVGVRRDMVESLLDRFQDNCGFTVVGDSAQAVYGFQVSDAQERAEETNRFLDWVRATFSEDLITLHLGDNFRARTEAVRVALPFGAELQRLPRDPTEAAKEAERIHGDLRSLLLTAPNFGSLETEFVLSALRDYPDSTAILCRDNGQALALSGQLADADVPHTLQRSARDRSAPSWIAELLASTAASTLTQERFCELLADIELPVDSTPESLWRSVRKVARGVGGTVDIAAFHRALAEHRLPDELAAAHPSSLVVSTVHRAKGLEFDRVLVVEPRVLKEPRRVEKKKYDYDPAAEARLLYVAMTRARDDLYVLDAPATWQLRKDKRLDRWYLGGRSSWARNGIEMLGDDVSHEQPPGAEDLHEDCAKLLTHLRTDIVSGCPAELVLLHDIPVAADQSPPYAVVVRGQRIAVVSERFRTDLARMLHRGAHTEAQKWPPVITGVRVDCVESVAGSSAVSEHAGLGAQGVWLAPRLCGLGRFQWYHDRSSEADGIEGDEA</sequence>
<protein>
    <recommendedName>
        <fullName evidence="7">DNA 3'-5' helicase</fullName>
        <ecNumber evidence="7">5.6.2.4</ecNumber>
    </recommendedName>
</protein>
<reference evidence="12" key="1">
    <citation type="journal article" date="2019" name="Int. J. Syst. Evol. Microbiol.">
        <title>The Global Catalogue of Microorganisms (GCM) 10K type strain sequencing project: providing services to taxonomists for standard genome sequencing and annotation.</title>
        <authorList>
            <consortium name="The Broad Institute Genomics Platform"/>
            <consortium name="The Broad Institute Genome Sequencing Center for Infectious Disease"/>
            <person name="Wu L."/>
            <person name="Ma J."/>
        </authorList>
    </citation>
    <scope>NUCLEOTIDE SEQUENCE [LARGE SCALE GENOMIC DNA]</scope>
    <source>
        <strain evidence="12">CGMCC 4.7237</strain>
    </source>
</reference>
<accession>A0ABV8HXT6</accession>
<evidence type="ECO:0000256" key="4">
    <source>
        <dbReference type="ARBA" id="ARBA00022840"/>
    </source>
</evidence>
<dbReference type="InterPro" id="IPR000212">
    <property type="entry name" value="DNA_helicase_UvrD/REP"/>
</dbReference>
<evidence type="ECO:0000256" key="3">
    <source>
        <dbReference type="ARBA" id="ARBA00022806"/>
    </source>
</evidence>
<dbReference type="InterPro" id="IPR027417">
    <property type="entry name" value="P-loop_NTPase"/>
</dbReference>
<dbReference type="InterPro" id="IPR014017">
    <property type="entry name" value="DNA_helicase_UvrD-like_C"/>
</dbReference>
<keyword evidence="2 9" id="KW-0378">Hydrolase</keyword>
<evidence type="ECO:0000256" key="5">
    <source>
        <dbReference type="ARBA" id="ARBA00023235"/>
    </source>
</evidence>
<dbReference type="Pfam" id="PF00580">
    <property type="entry name" value="UvrD-helicase"/>
    <property type="match status" value="2"/>
</dbReference>
<evidence type="ECO:0000313" key="12">
    <source>
        <dbReference type="Proteomes" id="UP001595765"/>
    </source>
</evidence>
<dbReference type="PANTHER" id="PTHR11070">
    <property type="entry name" value="UVRD / RECB / PCRA DNA HELICASE FAMILY MEMBER"/>
    <property type="match status" value="1"/>
</dbReference>
<organism evidence="11 12">
    <name type="scientific">Streptomyces polygonati</name>
    <dbReference type="NCBI Taxonomy" id="1617087"/>
    <lineage>
        <taxon>Bacteria</taxon>
        <taxon>Bacillati</taxon>
        <taxon>Actinomycetota</taxon>
        <taxon>Actinomycetes</taxon>
        <taxon>Kitasatosporales</taxon>
        <taxon>Streptomycetaceae</taxon>
        <taxon>Streptomyces</taxon>
    </lineage>
</organism>
<keyword evidence="12" id="KW-1185">Reference proteome</keyword>
<dbReference type="PANTHER" id="PTHR11070:SF2">
    <property type="entry name" value="ATP-DEPENDENT DNA HELICASE SRS2"/>
    <property type="match status" value="1"/>
</dbReference>
<dbReference type="Pfam" id="PF13361">
    <property type="entry name" value="UvrD_C"/>
    <property type="match status" value="1"/>
</dbReference>
<feature type="domain" description="UvrD-like helicase ATP-binding" evidence="10">
    <location>
        <begin position="10"/>
        <end position="335"/>
    </location>
</feature>
<dbReference type="RefSeq" id="WP_386436202.1">
    <property type="nucleotide sequence ID" value="NZ_JBHSBB010000029.1"/>
</dbReference>
<dbReference type="Proteomes" id="UP001595765">
    <property type="component" value="Unassembled WGS sequence"/>
</dbReference>
<dbReference type="EMBL" id="JBHSBB010000029">
    <property type="protein sequence ID" value="MFC4035739.1"/>
    <property type="molecule type" value="Genomic_DNA"/>
</dbReference>
<keyword evidence="3 9" id="KW-0347">Helicase</keyword>
<dbReference type="InterPro" id="IPR014016">
    <property type="entry name" value="UvrD-like_ATP-bd"/>
</dbReference>
<keyword evidence="1 9" id="KW-0547">Nucleotide-binding</keyword>
<feature type="binding site" evidence="9">
    <location>
        <begin position="31"/>
        <end position="38"/>
    </location>
    <ligand>
        <name>ATP</name>
        <dbReference type="ChEBI" id="CHEBI:30616"/>
    </ligand>
</feature>
<dbReference type="SUPFAM" id="SSF52540">
    <property type="entry name" value="P-loop containing nucleoside triphosphate hydrolases"/>
    <property type="match status" value="1"/>
</dbReference>